<dbReference type="GO" id="GO:0003700">
    <property type="term" value="F:DNA-binding transcription factor activity"/>
    <property type="evidence" value="ECO:0007669"/>
    <property type="project" value="InterPro"/>
</dbReference>
<accession>A0A1H5MZI5</accession>
<dbReference type="STRING" id="648782.SAMN04488554_3778"/>
<evidence type="ECO:0000259" key="1">
    <source>
        <dbReference type="SMART" id="SM00418"/>
    </source>
</evidence>
<organism evidence="2 3">
    <name type="scientific">Ruania alba</name>
    <dbReference type="NCBI Taxonomy" id="648782"/>
    <lineage>
        <taxon>Bacteria</taxon>
        <taxon>Bacillati</taxon>
        <taxon>Actinomycetota</taxon>
        <taxon>Actinomycetes</taxon>
        <taxon>Micrococcales</taxon>
        <taxon>Ruaniaceae</taxon>
        <taxon>Ruania</taxon>
    </lineage>
</organism>
<dbReference type="EMBL" id="FNTX01000002">
    <property type="protein sequence ID" value="SEE94600.1"/>
    <property type="molecule type" value="Genomic_DNA"/>
</dbReference>
<reference evidence="3" key="1">
    <citation type="submission" date="2016-10" db="EMBL/GenBank/DDBJ databases">
        <authorList>
            <person name="Varghese N."/>
            <person name="Submissions S."/>
        </authorList>
    </citation>
    <scope>NUCLEOTIDE SEQUENCE [LARGE SCALE GENOMIC DNA]</scope>
    <source>
        <strain evidence="3">DSM 21368</strain>
    </source>
</reference>
<sequence>MLGMRIDDPGAMRALAHPLRIELFERLAIEGTATASELAALVGATPANCSFHLRTLAKHGYIERVEGATGRDRPWRVVDIEQSWSAGERDGSDRDLAARALESSFLEWETERLRRAAGRPAPSGWTNALATAGATLHLTPEEAKDISERIGEIVREYVPRWENPELRPDGGRPVRVFTATYLVEPAGEHQR</sequence>
<dbReference type="Proteomes" id="UP000199220">
    <property type="component" value="Unassembled WGS sequence"/>
</dbReference>
<dbReference type="CDD" id="cd00090">
    <property type="entry name" value="HTH_ARSR"/>
    <property type="match status" value="1"/>
</dbReference>
<dbReference type="Gene3D" id="1.10.10.10">
    <property type="entry name" value="Winged helix-like DNA-binding domain superfamily/Winged helix DNA-binding domain"/>
    <property type="match status" value="1"/>
</dbReference>
<keyword evidence="3" id="KW-1185">Reference proteome</keyword>
<dbReference type="AlphaFoldDB" id="A0A1H5MZI5"/>
<dbReference type="InterPro" id="IPR036390">
    <property type="entry name" value="WH_DNA-bd_sf"/>
</dbReference>
<dbReference type="SMART" id="SM00418">
    <property type="entry name" value="HTH_ARSR"/>
    <property type="match status" value="1"/>
</dbReference>
<evidence type="ECO:0000313" key="2">
    <source>
        <dbReference type="EMBL" id="SEE94600.1"/>
    </source>
</evidence>
<dbReference type="Pfam" id="PF12840">
    <property type="entry name" value="HTH_20"/>
    <property type="match status" value="1"/>
</dbReference>
<feature type="domain" description="HTH arsR-type" evidence="1">
    <location>
        <begin position="10"/>
        <end position="98"/>
    </location>
</feature>
<dbReference type="InterPro" id="IPR011991">
    <property type="entry name" value="ArsR-like_HTH"/>
</dbReference>
<dbReference type="InterPro" id="IPR036388">
    <property type="entry name" value="WH-like_DNA-bd_sf"/>
</dbReference>
<dbReference type="InterPro" id="IPR001845">
    <property type="entry name" value="HTH_ArsR_DNA-bd_dom"/>
</dbReference>
<gene>
    <name evidence="2" type="ORF">SAMN04488554_3778</name>
</gene>
<dbReference type="SUPFAM" id="SSF46785">
    <property type="entry name" value="Winged helix' DNA-binding domain"/>
    <property type="match status" value="1"/>
</dbReference>
<protein>
    <submittedName>
        <fullName evidence="2">Helix-turn-helix domain-containing protein</fullName>
    </submittedName>
</protein>
<name>A0A1H5MZI5_9MICO</name>
<evidence type="ECO:0000313" key="3">
    <source>
        <dbReference type="Proteomes" id="UP000199220"/>
    </source>
</evidence>
<proteinExistence type="predicted"/>